<feature type="region of interest" description="Disordered" evidence="1">
    <location>
        <begin position="1"/>
        <end position="70"/>
    </location>
</feature>
<evidence type="ECO:0000256" key="1">
    <source>
        <dbReference type="SAM" id="MobiDB-lite"/>
    </source>
</evidence>
<keyword evidence="3" id="KW-1185">Reference proteome</keyword>
<proteinExistence type="predicted"/>
<comment type="caution">
    <text evidence="2">The sequence shown here is derived from an EMBL/GenBank/DDBJ whole genome shotgun (WGS) entry which is preliminary data.</text>
</comment>
<dbReference type="AlphaFoldDB" id="A0A8K0UVC6"/>
<sequence>MIIDKTSLPNDPTPEEAPPSYDTIQSNAGPSSYTPNEKPPPPNPYTLPSSPPSPNPSPLTPKGKASTKTSSSWFGFGQASRVSKEVKATVHGLVRDLVQNADSDMASSLAILESCSQACAAHGIPLSSVLQDKSIEGHSSIYWAIIKRPSSQSARHGSDLLNGILSFASPLTEVTIAEVRTACLDTSNQQLFQQLRKSAAFAPLSGPEQILLGTPVPPDDIEIDEVAGDQGAFVAHLRVVAFQKRMRVAKHVHLEFIARGRIWRLSFVNLDSSRVVGGKHFDKGKWIVILALLEHSPPTWIDSRLVVEDVRSPKQKPTVELRIRSGMDQLKSSSYPSAIGVSLEESLMASSLQYEDSSYINPDGSLYARLEAKLVRSDDTECIIC</sequence>
<protein>
    <submittedName>
        <fullName evidence="2">Uncharacterized protein</fullName>
    </submittedName>
</protein>
<feature type="compositionally biased region" description="Pro residues" evidence="1">
    <location>
        <begin position="37"/>
        <end position="59"/>
    </location>
</feature>
<evidence type="ECO:0000313" key="3">
    <source>
        <dbReference type="Proteomes" id="UP000813824"/>
    </source>
</evidence>
<name>A0A8K0UVC6_9AGAR</name>
<accession>A0A8K0UVC6</accession>
<organism evidence="2 3">
    <name type="scientific">Cristinia sonorae</name>
    <dbReference type="NCBI Taxonomy" id="1940300"/>
    <lineage>
        <taxon>Eukaryota</taxon>
        <taxon>Fungi</taxon>
        <taxon>Dikarya</taxon>
        <taxon>Basidiomycota</taxon>
        <taxon>Agaricomycotina</taxon>
        <taxon>Agaricomycetes</taxon>
        <taxon>Agaricomycetidae</taxon>
        <taxon>Agaricales</taxon>
        <taxon>Pleurotineae</taxon>
        <taxon>Stephanosporaceae</taxon>
        <taxon>Cristinia</taxon>
    </lineage>
</organism>
<evidence type="ECO:0000313" key="2">
    <source>
        <dbReference type="EMBL" id="KAH8103453.1"/>
    </source>
</evidence>
<dbReference type="EMBL" id="JAEVFJ010000007">
    <property type="protein sequence ID" value="KAH8103453.1"/>
    <property type="molecule type" value="Genomic_DNA"/>
</dbReference>
<reference evidence="2" key="1">
    <citation type="journal article" date="2021" name="New Phytol.">
        <title>Evolutionary innovations through gain and loss of genes in the ectomycorrhizal Boletales.</title>
        <authorList>
            <person name="Wu G."/>
            <person name="Miyauchi S."/>
            <person name="Morin E."/>
            <person name="Kuo A."/>
            <person name="Drula E."/>
            <person name="Varga T."/>
            <person name="Kohler A."/>
            <person name="Feng B."/>
            <person name="Cao Y."/>
            <person name="Lipzen A."/>
            <person name="Daum C."/>
            <person name="Hundley H."/>
            <person name="Pangilinan J."/>
            <person name="Johnson J."/>
            <person name="Barry K."/>
            <person name="LaButti K."/>
            <person name="Ng V."/>
            <person name="Ahrendt S."/>
            <person name="Min B."/>
            <person name="Choi I.G."/>
            <person name="Park H."/>
            <person name="Plett J.M."/>
            <person name="Magnuson J."/>
            <person name="Spatafora J.W."/>
            <person name="Nagy L.G."/>
            <person name="Henrissat B."/>
            <person name="Grigoriev I.V."/>
            <person name="Yang Z.L."/>
            <person name="Xu J."/>
            <person name="Martin F.M."/>
        </authorList>
    </citation>
    <scope>NUCLEOTIDE SEQUENCE</scope>
    <source>
        <strain evidence="2">KKN 215</strain>
    </source>
</reference>
<gene>
    <name evidence="2" type="ORF">BXZ70DRAFT_925716</name>
</gene>
<dbReference type="Proteomes" id="UP000813824">
    <property type="component" value="Unassembled WGS sequence"/>
</dbReference>
<dbReference type="OrthoDB" id="2959034at2759"/>